<dbReference type="RefSeq" id="WP_092590577.1">
    <property type="nucleotide sequence ID" value="NZ_FMWL01000007.1"/>
</dbReference>
<feature type="transmembrane region" description="Helical" evidence="8">
    <location>
        <begin position="312"/>
        <end position="331"/>
    </location>
</feature>
<keyword evidence="6 8" id="KW-1133">Transmembrane helix</keyword>
<sequence length="514" mass="57949">MQFLRKHWFFVMLAAYALLSLFWLTRFPFVHSDESWLSGLTRQIMTQGSFQVTEPFFDLYPRNPHAIKLLFHSLQMPWLLTLGYNIFAVRLMSLFFGVLTLVTFRKLLIRIGLSGTTSSLTALLLGTSAQFVYASHTARQEIVVLFFMLAALERLLAGRLITGAVLSAAGLWLHPNGFIAAAILFFILLVIQRKDTLIFAGIHIISLLALVGTSLALDPHFFTNYLSYGDTLEVTADAAGRLENFRDFYLKLFHRISATYYNADVRAWLTALPAAALIAALTPRQRASAIGLTALVVLNAALFIIGRFNPTSILFAFPWLIMILAGGLEALKQASERGKWAGKLTALNNSKPFGCSWHHSFLILLIALAAYGTSLEALETSRDDYEGYLSQIRSVIPADSKVLGNLNTEYAFPPGALLDFRNLEFLTENGLSLEDYLNANDIHYIILTDELAYIARNPKWNILYGDVSKWYPELEAILAVRGSKLLRFRDDTYSIRIARYIHTPEWYTTVYELR</sequence>
<feature type="transmembrane region" description="Helical" evidence="8">
    <location>
        <begin position="352"/>
        <end position="372"/>
    </location>
</feature>
<evidence type="ECO:0000313" key="10">
    <source>
        <dbReference type="Proteomes" id="UP000199208"/>
    </source>
</evidence>
<evidence type="ECO:0000256" key="1">
    <source>
        <dbReference type="ARBA" id="ARBA00004651"/>
    </source>
</evidence>
<keyword evidence="3" id="KW-0328">Glycosyltransferase</keyword>
<evidence type="ECO:0008006" key="11">
    <source>
        <dbReference type="Google" id="ProtNLM"/>
    </source>
</evidence>
<keyword evidence="2" id="KW-1003">Cell membrane</keyword>
<dbReference type="STRING" id="1120920.SAMN03080599_01745"/>
<dbReference type="PANTHER" id="PTHR33908:SF11">
    <property type="entry name" value="MEMBRANE PROTEIN"/>
    <property type="match status" value="1"/>
</dbReference>
<keyword evidence="10" id="KW-1185">Reference proteome</keyword>
<accession>A0A1G5RZ51</accession>
<keyword evidence="7 8" id="KW-0472">Membrane</keyword>
<dbReference type="GO" id="GO:0005886">
    <property type="term" value="C:plasma membrane"/>
    <property type="evidence" value="ECO:0007669"/>
    <property type="project" value="UniProtKB-SubCell"/>
</dbReference>
<proteinExistence type="predicted"/>
<comment type="subcellular location">
    <subcellularLocation>
        <location evidence="1">Cell membrane</location>
        <topology evidence="1">Multi-pass membrane protein</topology>
    </subcellularLocation>
</comment>
<reference evidence="9 10" key="1">
    <citation type="submission" date="2016-10" db="EMBL/GenBank/DDBJ databases">
        <authorList>
            <person name="de Groot N.N."/>
        </authorList>
    </citation>
    <scope>NUCLEOTIDE SEQUENCE [LARGE SCALE GENOMIC DNA]</scope>
    <source>
        <strain evidence="9 10">DSM 2784</strain>
    </source>
</reference>
<evidence type="ECO:0000256" key="3">
    <source>
        <dbReference type="ARBA" id="ARBA00022676"/>
    </source>
</evidence>
<feature type="transmembrane region" description="Helical" evidence="8">
    <location>
        <begin position="82"/>
        <end position="104"/>
    </location>
</feature>
<dbReference type="OrthoDB" id="369463at2"/>
<name>A0A1G5RZ51_9FIRM</name>
<evidence type="ECO:0000256" key="2">
    <source>
        <dbReference type="ARBA" id="ARBA00022475"/>
    </source>
</evidence>
<keyword evidence="5 8" id="KW-0812">Transmembrane</keyword>
<feature type="transmembrane region" description="Helical" evidence="8">
    <location>
        <begin position="172"/>
        <end position="191"/>
    </location>
</feature>
<keyword evidence="4" id="KW-0808">Transferase</keyword>
<feature type="transmembrane region" description="Helical" evidence="8">
    <location>
        <begin position="265"/>
        <end position="282"/>
    </location>
</feature>
<evidence type="ECO:0000256" key="8">
    <source>
        <dbReference type="SAM" id="Phobius"/>
    </source>
</evidence>
<dbReference type="InterPro" id="IPR050297">
    <property type="entry name" value="LipidA_mod_glycosyltrf_83"/>
</dbReference>
<dbReference type="GO" id="GO:0016763">
    <property type="term" value="F:pentosyltransferase activity"/>
    <property type="evidence" value="ECO:0007669"/>
    <property type="project" value="TreeGrafter"/>
</dbReference>
<organism evidence="9 10">
    <name type="scientific">Acidaminobacter hydrogenoformans DSM 2784</name>
    <dbReference type="NCBI Taxonomy" id="1120920"/>
    <lineage>
        <taxon>Bacteria</taxon>
        <taxon>Bacillati</taxon>
        <taxon>Bacillota</taxon>
        <taxon>Clostridia</taxon>
        <taxon>Peptostreptococcales</taxon>
        <taxon>Acidaminobacteraceae</taxon>
        <taxon>Acidaminobacter</taxon>
    </lineage>
</organism>
<dbReference type="PANTHER" id="PTHR33908">
    <property type="entry name" value="MANNOSYLTRANSFERASE YKCB-RELATED"/>
    <property type="match status" value="1"/>
</dbReference>
<feature type="transmembrane region" description="Helical" evidence="8">
    <location>
        <begin position="198"/>
        <end position="217"/>
    </location>
</feature>
<gene>
    <name evidence="9" type="ORF">SAMN03080599_01745</name>
</gene>
<evidence type="ECO:0000313" key="9">
    <source>
        <dbReference type="EMBL" id="SCZ79425.1"/>
    </source>
</evidence>
<protein>
    <recommendedName>
        <fullName evidence="11">Dolichyl-phosphate-mannose-protein mannosyltransferase</fullName>
    </recommendedName>
</protein>
<evidence type="ECO:0000256" key="7">
    <source>
        <dbReference type="ARBA" id="ARBA00023136"/>
    </source>
</evidence>
<evidence type="ECO:0000256" key="6">
    <source>
        <dbReference type="ARBA" id="ARBA00022989"/>
    </source>
</evidence>
<feature type="transmembrane region" description="Helical" evidence="8">
    <location>
        <begin position="289"/>
        <end position="306"/>
    </location>
</feature>
<dbReference type="AlphaFoldDB" id="A0A1G5RZ51"/>
<evidence type="ECO:0000256" key="4">
    <source>
        <dbReference type="ARBA" id="ARBA00022679"/>
    </source>
</evidence>
<dbReference type="GO" id="GO:0009103">
    <property type="term" value="P:lipopolysaccharide biosynthetic process"/>
    <property type="evidence" value="ECO:0007669"/>
    <property type="project" value="UniProtKB-ARBA"/>
</dbReference>
<dbReference type="EMBL" id="FMWL01000007">
    <property type="protein sequence ID" value="SCZ79425.1"/>
    <property type="molecule type" value="Genomic_DNA"/>
</dbReference>
<evidence type="ECO:0000256" key="5">
    <source>
        <dbReference type="ARBA" id="ARBA00022692"/>
    </source>
</evidence>
<dbReference type="Proteomes" id="UP000199208">
    <property type="component" value="Unassembled WGS sequence"/>
</dbReference>